<keyword evidence="1" id="KW-1133">Transmembrane helix</keyword>
<reference evidence="2 3" key="1">
    <citation type="journal article" date="2014" name="Int. J. Syst. Evol. Microbiol.">
        <title>Complete genome sequence of Corynebacterium casei LMG S-19264T (=DSM 44701T), isolated from a smear-ripened cheese.</title>
        <authorList>
            <consortium name="US DOE Joint Genome Institute (JGI-PGF)"/>
            <person name="Walter F."/>
            <person name="Albersmeier A."/>
            <person name="Kalinowski J."/>
            <person name="Ruckert C."/>
        </authorList>
    </citation>
    <scope>NUCLEOTIDE SEQUENCE [LARGE SCALE GENOMIC DNA]</scope>
    <source>
        <strain evidence="2 3">CECT 8670</strain>
    </source>
</reference>
<keyword evidence="1" id="KW-0812">Transmembrane</keyword>
<evidence type="ECO:0000313" key="2">
    <source>
        <dbReference type="EMBL" id="MDN3619811.1"/>
    </source>
</evidence>
<accession>A0AAJ1VGN0</accession>
<keyword evidence="1" id="KW-0472">Membrane</keyword>
<sequence>MTETISNNEKSFNILNKLILNGFYDGNISPNRIELNRKYGLFNSGGNHRIIGILNNENKFELNFDFKFPMNIAVKIAIGIGIVFSIISLAYGNWFLPIPFFITPFLITFFDFRLKKKKEINLLTSKFMEIYKSEYETK</sequence>
<evidence type="ECO:0000256" key="1">
    <source>
        <dbReference type="SAM" id="Phobius"/>
    </source>
</evidence>
<dbReference type="EMBL" id="JAUFQH010000008">
    <property type="protein sequence ID" value="MDN3619811.1"/>
    <property type="molecule type" value="Genomic_DNA"/>
</dbReference>
<proteinExistence type="predicted"/>
<dbReference type="Proteomes" id="UP001228636">
    <property type="component" value="Unassembled WGS sequence"/>
</dbReference>
<feature type="transmembrane region" description="Helical" evidence="1">
    <location>
        <begin position="68"/>
        <end position="88"/>
    </location>
</feature>
<name>A0AAJ1VGN0_9FLAO</name>
<feature type="transmembrane region" description="Helical" evidence="1">
    <location>
        <begin position="94"/>
        <end position="112"/>
    </location>
</feature>
<evidence type="ECO:0000313" key="3">
    <source>
        <dbReference type="Proteomes" id="UP001228636"/>
    </source>
</evidence>
<gene>
    <name evidence="2" type="ORF">QWY81_10135</name>
</gene>
<protein>
    <submittedName>
        <fullName evidence="2">Uncharacterized protein</fullName>
    </submittedName>
</protein>
<comment type="caution">
    <text evidence="2">The sequence shown here is derived from an EMBL/GenBank/DDBJ whole genome shotgun (WGS) entry which is preliminary data.</text>
</comment>
<organism evidence="2 3">
    <name type="scientific">Polaribacter sejongensis</name>
    <dbReference type="NCBI Taxonomy" id="985043"/>
    <lineage>
        <taxon>Bacteria</taxon>
        <taxon>Pseudomonadati</taxon>
        <taxon>Bacteroidota</taxon>
        <taxon>Flavobacteriia</taxon>
        <taxon>Flavobacteriales</taxon>
        <taxon>Flavobacteriaceae</taxon>
    </lineage>
</organism>
<dbReference type="RefSeq" id="WP_165732478.1">
    <property type="nucleotide sequence ID" value="NZ_CP103460.1"/>
</dbReference>
<dbReference type="AlphaFoldDB" id="A0AAJ1VGN0"/>